<feature type="transmembrane region" description="Helical" evidence="1">
    <location>
        <begin position="69"/>
        <end position="90"/>
    </location>
</feature>
<organism evidence="2 3">
    <name type="scientific">Rheinheimera mesophila</name>
    <dbReference type="NCBI Taxonomy" id="1547515"/>
    <lineage>
        <taxon>Bacteria</taxon>
        <taxon>Pseudomonadati</taxon>
        <taxon>Pseudomonadota</taxon>
        <taxon>Gammaproteobacteria</taxon>
        <taxon>Chromatiales</taxon>
        <taxon>Chromatiaceae</taxon>
        <taxon>Rheinheimera</taxon>
    </lineage>
</organism>
<dbReference type="RefSeq" id="WP_052749412.1">
    <property type="nucleotide sequence ID" value="NZ_LAVS01000090.1"/>
</dbReference>
<sequence>MMLAKTLWQPLFNQFRRYFYRWLETRQPAAATVELRQHILFVFPTAYGGWFVLLIILLYLFGANYQNNLILLCAYLLLALFCCCILAAFFNLHQLRLTATSEPFGYPDSAPLVTITLSQHDNKKMFSLSGPDFAPVFFDTLPAALQLVVYPKSRGLHQLGRFTLSSCYPFGLIRCWSHIQLKQSYWIYPQPALPAMSAASAANSADYPDQLVPYQSGAPVSAMDWKRLAKNPWQPVIRRYTSYARLDTPEHLVVTATGSALEQQLAQFCGLLLQFEQQGQSYGLSTPKTQISPSRGQAHLHRCLQTLALC</sequence>
<dbReference type="PANTHER" id="PTHR34351:SF1">
    <property type="entry name" value="SLR1927 PROTEIN"/>
    <property type="match status" value="1"/>
</dbReference>
<keyword evidence="1" id="KW-0472">Membrane</keyword>
<proteinExistence type="predicted"/>
<evidence type="ECO:0008006" key="4">
    <source>
        <dbReference type="Google" id="ProtNLM"/>
    </source>
</evidence>
<dbReference type="Proteomes" id="UP000276260">
    <property type="component" value="Unassembled WGS sequence"/>
</dbReference>
<dbReference type="EMBL" id="RRCF01000001">
    <property type="protein sequence ID" value="RRJ22658.1"/>
    <property type="molecule type" value="Genomic_DNA"/>
</dbReference>
<dbReference type="PANTHER" id="PTHR34351">
    <property type="entry name" value="SLR1927 PROTEIN-RELATED"/>
    <property type="match status" value="1"/>
</dbReference>
<dbReference type="AlphaFoldDB" id="A0A3P3QP22"/>
<gene>
    <name evidence="2" type="ORF">EIK76_00810</name>
</gene>
<keyword evidence="1" id="KW-0812">Transmembrane</keyword>
<reference evidence="2 3" key="1">
    <citation type="submission" date="2018-11" db="EMBL/GenBank/DDBJ databases">
        <title>Draft genome analysis of Rheinheimera mesophila isolated from an industrial waste site.</title>
        <authorList>
            <person name="Yu Q."/>
            <person name="Qi Y."/>
            <person name="Zhang H."/>
            <person name="Lu Y."/>
            <person name="Pu J."/>
        </authorList>
    </citation>
    <scope>NUCLEOTIDE SEQUENCE [LARGE SCALE GENOMIC DNA]</scope>
    <source>
        <strain evidence="2 3">IITR13</strain>
    </source>
</reference>
<dbReference type="OrthoDB" id="5298497at2"/>
<accession>A0A3P3QP22</accession>
<evidence type="ECO:0000256" key="1">
    <source>
        <dbReference type="SAM" id="Phobius"/>
    </source>
</evidence>
<evidence type="ECO:0000313" key="3">
    <source>
        <dbReference type="Proteomes" id="UP000276260"/>
    </source>
</evidence>
<protein>
    <recommendedName>
        <fullName evidence="4">DUF58 domain-containing protein</fullName>
    </recommendedName>
</protein>
<comment type="caution">
    <text evidence="2">The sequence shown here is derived from an EMBL/GenBank/DDBJ whole genome shotgun (WGS) entry which is preliminary data.</text>
</comment>
<keyword evidence="3" id="KW-1185">Reference proteome</keyword>
<name>A0A3P3QP22_9GAMM</name>
<evidence type="ECO:0000313" key="2">
    <source>
        <dbReference type="EMBL" id="RRJ22658.1"/>
    </source>
</evidence>
<feature type="transmembrane region" description="Helical" evidence="1">
    <location>
        <begin position="39"/>
        <end position="62"/>
    </location>
</feature>
<keyword evidence="1" id="KW-1133">Transmembrane helix</keyword>